<feature type="region of interest" description="Disordered" evidence="1">
    <location>
        <begin position="102"/>
        <end position="130"/>
    </location>
</feature>
<sequence>MILEKLKPIIFIFIQLAFFKITSASLVTAQTSRLVADSNGDTVNFLQKVTDDIKIFQVYPNTINVDSFDDFEFSNAMPASIAQVNTSPIQLSPPSSIPQIPPSIDPLLRDSQEPKPNPDDTPKSSQQVEPQDVILDSLTVAALRYSRIVNPTDSLTFSPELFRPVRDENYFDVDIRFSANNPIINKFTFAHFPKDEQFYWILPDNKVVIETKGWQGGILHRGRSTNQKFTQNALLEQSFIGLQAVWYVPNKLKDIIGEIDTNSFSVVSIAGQLINPPGTPAGNVLIKTGINASNLNATILENPTLNLSTGSTRSLDGGGSLFQFLDVDNAPLILQGFPTIDLRPLLNEGQVRLVKNEIIPDEVLEQSGIFWGDILTGEPSKFTAPMTSLPGLKVGQFGEFDNTQLLNILVNPFLTTKERDLYYFNSLYWFSLGQRRPKFSLQLYSTEQNEWYRSYISYAHNRSMIEYDPVDIKATYSSIFANPGFSLVASDNGIIDNIQTGNATLGMALGGLLEILNINEIEENLNEAKQSLENGNRFASLKTQATPLQRRYLNQRLNHTLVYADSISGLEQVSGKITFPGEVELDSSQIFQVRTGLHRRNVQFSQLESSSFRKGDTFFSKLQLSNEDFGFLTFVGSPIPVSQTSIRHENESSSVAILLKNTEGDFFLQQFSSADATVLPIGIRTYDLVFDRIELSRIDKQKLELSNFYGSLSLPAVEAVYSGSENNFKYSFSLGAWGNLDADSAPRIDKNESSLSEPYLGLYINGMLTLVDQQINKSKLQTISSINTYIPTLRFGWNSANNINNPFFSSFSFSYTHSNESFNFSLTPAIALIGNSSNAFISMFLNASLEMRQGLKFDFDLDYGEQIFLKIQGFKKINENTEFGLFLKNFNSNKFGLENRSLNLNGGLIFRQNFIGSNKFLEVQLGISSNGTDIKVEGGLRL</sequence>
<accession>A0ABR8BLY4</accession>
<evidence type="ECO:0000313" key="3">
    <source>
        <dbReference type="Proteomes" id="UP000621307"/>
    </source>
</evidence>
<comment type="caution">
    <text evidence="2">The sequence shown here is derived from an EMBL/GenBank/DDBJ whole genome shotgun (WGS) entry which is preliminary data.</text>
</comment>
<protein>
    <submittedName>
        <fullName evidence="2">Uncharacterized protein</fullName>
    </submittedName>
</protein>
<evidence type="ECO:0000313" key="2">
    <source>
        <dbReference type="EMBL" id="MBD2254550.1"/>
    </source>
</evidence>
<keyword evidence="3" id="KW-1185">Reference proteome</keyword>
<evidence type="ECO:0000256" key="1">
    <source>
        <dbReference type="SAM" id="MobiDB-lite"/>
    </source>
</evidence>
<organism evidence="2 3">
    <name type="scientific">Nostoc parmelioides FACHB-3921</name>
    <dbReference type="NCBI Taxonomy" id="2692909"/>
    <lineage>
        <taxon>Bacteria</taxon>
        <taxon>Bacillati</taxon>
        <taxon>Cyanobacteriota</taxon>
        <taxon>Cyanophyceae</taxon>
        <taxon>Nostocales</taxon>
        <taxon>Nostocaceae</taxon>
        <taxon>Nostoc</taxon>
    </lineage>
</organism>
<reference evidence="2 3" key="1">
    <citation type="journal article" date="2020" name="ISME J.">
        <title>Comparative genomics reveals insights into cyanobacterial evolution and habitat adaptation.</title>
        <authorList>
            <person name="Chen M.Y."/>
            <person name="Teng W.K."/>
            <person name="Zhao L."/>
            <person name="Hu C.X."/>
            <person name="Zhou Y.K."/>
            <person name="Han B.P."/>
            <person name="Song L.R."/>
            <person name="Shu W.S."/>
        </authorList>
    </citation>
    <scope>NUCLEOTIDE SEQUENCE [LARGE SCALE GENOMIC DNA]</scope>
    <source>
        <strain evidence="2 3">FACHB-3921</strain>
    </source>
</reference>
<name>A0ABR8BLY4_9NOSO</name>
<dbReference type="Proteomes" id="UP000621307">
    <property type="component" value="Unassembled WGS sequence"/>
</dbReference>
<feature type="compositionally biased region" description="Basic and acidic residues" evidence="1">
    <location>
        <begin position="107"/>
        <end position="122"/>
    </location>
</feature>
<dbReference type="EMBL" id="JACJQL010000056">
    <property type="protein sequence ID" value="MBD2254550.1"/>
    <property type="molecule type" value="Genomic_DNA"/>
</dbReference>
<gene>
    <name evidence="2" type="ORF">H6G14_25235</name>
</gene>
<proteinExistence type="predicted"/>
<dbReference type="RefSeq" id="WP_190570772.1">
    <property type="nucleotide sequence ID" value="NZ_JACJQL010000056.1"/>
</dbReference>